<dbReference type="PANTHER" id="PTHR12835:SF5">
    <property type="entry name" value="BIOTIN--PROTEIN LIGASE"/>
    <property type="match status" value="1"/>
</dbReference>
<evidence type="ECO:0000313" key="3">
    <source>
        <dbReference type="EMBL" id="PIR71742.1"/>
    </source>
</evidence>
<dbReference type="EMBL" id="PFCK01000023">
    <property type="protein sequence ID" value="PIR71742.1"/>
    <property type="molecule type" value="Genomic_DNA"/>
</dbReference>
<dbReference type="GO" id="GO:0004077">
    <property type="term" value="F:biotin--[biotin carboxyl-carrier protein] ligase activity"/>
    <property type="evidence" value="ECO:0007669"/>
    <property type="project" value="InterPro"/>
</dbReference>
<evidence type="ECO:0000259" key="2">
    <source>
        <dbReference type="PROSITE" id="PS51733"/>
    </source>
</evidence>
<dbReference type="Gene3D" id="3.30.930.10">
    <property type="entry name" value="Bira Bifunctional Protein, Domain 2"/>
    <property type="match status" value="1"/>
</dbReference>
<dbReference type="CDD" id="cd16442">
    <property type="entry name" value="BPL"/>
    <property type="match status" value="1"/>
</dbReference>
<dbReference type="InterPro" id="IPR045864">
    <property type="entry name" value="aa-tRNA-synth_II/BPL/LPL"/>
</dbReference>
<proteinExistence type="predicted"/>
<organism evidence="3 4">
    <name type="scientific">Candidatus Nealsonbacteria bacterium CG10_big_fil_rev_8_21_14_0_10_37_25</name>
    <dbReference type="NCBI Taxonomy" id="1974711"/>
    <lineage>
        <taxon>Bacteria</taxon>
        <taxon>Candidatus Nealsoniibacteriota</taxon>
    </lineage>
</organism>
<reference evidence="4" key="1">
    <citation type="submission" date="2017-09" db="EMBL/GenBank/DDBJ databases">
        <title>Depth-based differentiation of microbial function through sediment-hosted aquifers and enrichment of novel symbionts in the deep terrestrial subsurface.</title>
        <authorList>
            <person name="Probst A.J."/>
            <person name="Ladd B."/>
            <person name="Jarett J.K."/>
            <person name="Geller-Mcgrath D.E."/>
            <person name="Sieber C.M.K."/>
            <person name="Emerson J.B."/>
            <person name="Anantharaman K."/>
            <person name="Thomas B.C."/>
            <person name="Malmstrom R."/>
            <person name="Stieglmeier M."/>
            <person name="Klingl A."/>
            <person name="Woyke T."/>
            <person name="Ryan C.M."/>
            <person name="Banfield J.F."/>
        </authorList>
    </citation>
    <scope>NUCLEOTIDE SEQUENCE [LARGE SCALE GENOMIC DNA]</scope>
</reference>
<dbReference type="Proteomes" id="UP000228909">
    <property type="component" value="Unassembled WGS sequence"/>
</dbReference>
<protein>
    <submittedName>
        <fullName evidence="3">Biotin--[acetyl-CoA-carboxylase] ligase</fullName>
    </submittedName>
</protein>
<feature type="domain" description="BPL/LPL catalytic" evidence="2">
    <location>
        <begin position="1"/>
        <end position="176"/>
    </location>
</feature>
<dbReference type="NCBIfam" id="TIGR00121">
    <property type="entry name" value="birA_ligase"/>
    <property type="match status" value="1"/>
</dbReference>
<dbReference type="Pfam" id="PF03099">
    <property type="entry name" value="BPL_LplA_LipB"/>
    <property type="match status" value="1"/>
</dbReference>
<dbReference type="SUPFAM" id="SSF55681">
    <property type="entry name" value="Class II aaRS and biotin synthetases"/>
    <property type="match status" value="1"/>
</dbReference>
<evidence type="ECO:0000313" key="4">
    <source>
        <dbReference type="Proteomes" id="UP000228909"/>
    </source>
</evidence>
<dbReference type="InterPro" id="IPR004143">
    <property type="entry name" value="BPL_LPL_catalytic"/>
</dbReference>
<gene>
    <name evidence="3" type="ORF">COU43_00830</name>
</gene>
<dbReference type="PANTHER" id="PTHR12835">
    <property type="entry name" value="BIOTIN PROTEIN LIGASE"/>
    <property type="match status" value="1"/>
</dbReference>
<comment type="caution">
    <text evidence="3">The sequence shown here is derived from an EMBL/GenBank/DDBJ whole genome shotgun (WGS) entry which is preliminary data.</text>
</comment>
<name>A0A2H0TJL2_9BACT</name>
<dbReference type="InterPro" id="IPR004408">
    <property type="entry name" value="Biotin_CoA_COase_ligase"/>
</dbReference>
<accession>A0A2H0TJL2</accession>
<sequence length="177" mass="19620">MVMVIKRYKTLQSTNLKAKELAKRGAEPWTVVVAEEQKAGYGRKGTSWSSPKGGLYFSIILPKSNIEDLQTLTILAAFICAKTIKENFNLEPFIKLPNDVWIGGKKVCGILTENVIGKDVKLSVMGIGLNTNIEKFPEDLENIATSLKIELGKEVDNKKILEQIIAGLKEQLKTISE</sequence>
<keyword evidence="1 3" id="KW-0436">Ligase</keyword>
<dbReference type="GO" id="GO:0005737">
    <property type="term" value="C:cytoplasm"/>
    <property type="evidence" value="ECO:0007669"/>
    <property type="project" value="TreeGrafter"/>
</dbReference>
<dbReference type="PROSITE" id="PS51733">
    <property type="entry name" value="BPL_LPL_CATALYTIC"/>
    <property type="match status" value="1"/>
</dbReference>
<dbReference type="AlphaFoldDB" id="A0A2H0TJL2"/>
<evidence type="ECO:0000256" key="1">
    <source>
        <dbReference type="ARBA" id="ARBA00022598"/>
    </source>
</evidence>